<dbReference type="InterPro" id="IPR029787">
    <property type="entry name" value="Nucleotide_cyclase"/>
</dbReference>
<accession>A0ABU9C647</accession>
<dbReference type="RefSeq" id="WP_341399027.1">
    <property type="nucleotide sequence ID" value="NZ_JBBUTI010000006.1"/>
</dbReference>
<dbReference type="Pfam" id="PF00990">
    <property type="entry name" value="GGDEF"/>
    <property type="match status" value="1"/>
</dbReference>
<evidence type="ECO:0000259" key="1">
    <source>
        <dbReference type="PROSITE" id="PS50887"/>
    </source>
</evidence>
<keyword evidence="2" id="KW-0808">Transferase</keyword>
<proteinExistence type="predicted"/>
<evidence type="ECO:0000313" key="3">
    <source>
        <dbReference type="Proteomes" id="UP001379945"/>
    </source>
</evidence>
<dbReference type="NCBIfam" id="TIGR00254">
    <property type="entry name" value="GGDEF"/>
    <property type="match status" value="1"/>
</dbReference>
<comment type="caution">
    <text evidence="2">The sequence shown here is derived from an EMBL/GenBank/DDBJ whole genome shotgun (WGS) entry which is preliminary data.</text>
</comment>
<dbReference type="InterPro" id="IPR000160">
    <property type="entry name" value="GGDEF_dom"/>
</dbReference>
<dbReference type="Gene3D" id="3.30.70.270">
    <property type="match status" value="1"/>
</dbReference>
<dbReference type="EMBL" id="JBBUTI010000006">
    <property type="protein sequence ID" value="MEK8046730.1"/>
    <property type="molecule type" value="Genomic_DNA"/>
</dbReference>
<gene>
    <name evidence="2" type="ORF">AACH00_10255</name>
</gene>
<keyword evidence="2" id="KW-0548">Nucleotidyltransferase</keyword>
<dbReference type="SUPFAM" id="SSF55073">
    <property type="entry name" value="Nucleotide cyclase"/>
    <property type="match status" value="1"/>
</dbReference>
<dbReference type="Proteomes" id="UP001379945">
    <property type="component" value="Unassembled WGS sequence"/>
</dbReference>
<sequence length="226" mass="24482">MNGLAMTSTATAAALAIGTVTNDDTPSQQALWREIQRLRALLAHQEHALLASRLREEASRHSAFHDTLTGLPNRQAFDQRSTDALSTHQHAADGFALMYIDLDGFKAVNDRHGHAVGDELLKVISARLSHAMRSGDAVSRQGGDEFLCLLCHVTMQAHADAIAQKLQAVVSAPCLVGDQQVQVRASIGIAFYPQDASDMPGLLRVADAAMYRAKKYQLGHAFSDLQ</sequence>
<dbReference type="InterPro" id="IPR052163">
    <property type="entry name" value="DGC-Regulatory_Protein"/>
</dbReference>
<dbReference type="PANTHER" id="PTHR46663">
    <property type="entry name" value="DIGUANYLATE CYCLASE DGCT-RELATED"/>
    <property type="match status" value="1"/>
</dbReference>
<dbReference type="PANTHER" id="PTHR46663:SF2">
    <property type="entry name" value="GGDEF DOMAIN-CONTAINING PROTEIN"/>
    <property type="match status" value="1"/>
</dbReference>
<reference evidence="2 3" key="1">
    <citation type="submission" date="2024-04" db="EMBL/GenBank/DDBJ databases">
        <title>Novel species of the genus Ideonella isolated from streams.</title>
        <authorList>
            <person name="Lu H."/>
        </authorList>
    </citation>
    <scope>NUCLEOTIDE SEQUENCE [LARGE SCALE GENOMIC DNA]</scope>
    <source>
        <strain evidence="2 3">LYT19W</strain>
    </source>
</reference>
<evidence type="ECO:0000313" key="2">
    <source>
        <dbReference type="EMBL" id="MEK8046730.1"/>
    </source>
</evidence>
<dbReference type="CDD" id="cd01949">
    <property type="entry name" value="GGDEF"/>
    <property type="match status" value="1"/>
</dbReference>
<organism evidence="2 3">
    <name type="scientific">Ideonella margarita</name>
    <dbReference type="NCBI Taxonomy" id="2984191"/>
    <lineage>
        <taxon>Bacteria</taxon>
        <taxon>Pseudomonadati</taxon>
        <taxon>Pseudomonadota</taxon>
        <taxon>Betaproteobacteria</taxon>
        <taxon>Burkholderiales</taxon>
        <taxon>Sphaerotilaceae</taxon>
        <taxon>Ideonella</taxon>
    </lineage>
</organism>
<dbReference type="PROSITE" id="PS50887">
    <property type="entry name" value="GGDEF"/>
    <property type="match status" value="1"/>
</dbReference>
<dbReference type="InterPro" id="IPR043128">
    <property type="entry name" value="Rev_trsase/Diguanyl_cyclase"/>
</dbReference>
<protein>
    <submittedName>
        <fullName evidence="2">GGDEF domain-containing protein</fullName>
        <ecNumber evidence="2">2.7.7.65</ecNumber>
    </submittedName>
</protein>
<name>A0ABU9C647_9BURK</name>
<dbReference type="GO" id="GO:0052621">
    <property type="term" value="F:diguanylate cyclase activity"/>
    <property type="evidence" value="ECO:0007669"/>
    <property type="project" value="UniProtKB-EC"/>
</dbReference>
<keyword evidence="3" id="KW-1185">Reference proteome</keyword>
<feature type="domain" description="GGDEF" evidence="1">
    <location>
        <begin position="93"/>
        <end position="226"/>
    </location>
</feature>
<dbReference type="SMART" id="SM00267">
    <property type="entry name" value="GGDEF"/>
    <property type="match status" value="1"/>
</dbReference>
<dbReference type="EC" id="2.7.7.65" evidence="2"/>